<dbReference type="InterPro" id="IPR024072">
    <property type="entry name" value="DHFR-like_dom_sf"/>
</dbReference>
<gene>
    <name evidence="2" type="ORF">SAMN05421684_2155</name>
</gene>
<name>A0A1H3NNC9_9ACTN</name>
<dbReference type="Pfam" id="PF01872">
    <property type="entry name" value="RibD_C"/>
    <property type="match status" value="1"/>
</dbReference>
<feature type="domain" description="Bacterial bifunctional deaminase-reductase C-terminal" evidence="1">
    <location>
        <begin position="3"/>
        <end position="186"/>
    </location>
</feature>
<proteinExistence type="predicted"/>
<dbReference type="InterPro" id="IPR050765">
    <property type="entry name" value="Riboflavin_Biosynth_HTPR"/>
</dbReference>
<dbReference type="STRING" id="137265.SAMN05421684_2155"/>
<dbReference type="InterPro" id="IPR002734">
    <property type="entry name" value="RibDG_C"/>
</dbReference>
<dbReference type="Proteomes" id="UP000199632">
    <property type="component" value="Unassembled WGS sequence"/>
</dbReference>
<dbReference type="OrthoDB" id="3471694at2"/>
<dbReference type="AlphaFoldDB" id="A0A1H3NNC9"/>
<accession>A0A1H3NNC9</accession>
<evidence type="ECO:0000313" key="2">
    <source>
        <dbReference type="EMBL" id="SDY89709.1"/>
    </source>
</evidence>
<evidence type="ECO:0000259" key="1">
    <source>
        <dbReference type="Pfam" id="PF01872"/>
    </source>
</evidence>
<sequence length="205" mass="22454">MELTLTTLLSVDGVMQAPGAPTEDTTGGFARGGWMVPYADEGMNTFMGEVYDRAEAFLLGRRTYEIFASYWPTVTDADHPIAGRLNALHKYVASRSLTTAEWEPVTVIVDEVADAVAALKERPGRELQVHGSGELARYLMSHDLVDEYRLLTLPVVVGDGARLFDVLGLPTGLELVHHRTTDTGIVINVYRPTGRAVYGSFDLPD</sequence>
<dbReference type="RefSeq" id="WP_090791364.1">
    <property type="nucleotide sequence ID" value="NZ_BOND01000026.1"/>
</dbReference>
<dbReference type="Gene3D" id="3.40.430.10">
    <property type="entry name" value="Dihydrofolate Reductase, subunit A"/>
    <property type="match status" value="1"/>
</dbReference>
<protein>
    <submittedName>
        <fullName evidence="2">Dihydrofolate reductase</fullName>
    </submittedName>
</protein>
<organism evidence="2 3">
    <name type="scientific">Asanoa ishikariensis</name>
    <dbReference type="NCBI Taxonomy" id="137265"/>
    <lineage>
        <taxon>Bacteria</taxon>
        <taxon>Bacillati</taxon>
        <taxon>Actinomycetota</taxon>
        <taxon>Actinomycetes</taxon>
        <taxon>Micromonosporales</taxon>
        <taxon>Micromonosporaceae</taxon>
        <taxon>Asanoa</taxon>
    </lineage>
</organism>
<dbReference type="GO" id="GO:0009231">
    <property type="term" value="P:riboflavin biosynthetic process"/>
    <property type="evidence" value="ECO:0007669"/>
    <property type="project" value="InterPro"/>
</dbReference>
<keyword evidence="3" id="KW-1185">Reference proteome</keyword>
<dbReference type="PANTHER" id="PTHR38011:SF2">
    <property type="entry name" value="BIFUNCTIONAL DEAMINASE-REDUCTASE DOMAIN PROTEIN"/>
    <property type="match status" value="1"/>
</dbReference>
<dbReference type="GO" id="GO:0008703">
    <property type="term" value="F:5-amino-6-(5-phosphoribosylamino)uracil reductase activity"/>
    <property type="evidence" value="ECO:0007669"/>
    <property type="project" value="InterPro"/>
</dbReference>
<evidence type="ECO:0000313" key="3">
    <source>
        <dbReference type="Proteomes" id="UP000199632"/>
    </source>
</evidence>
<reference evidence="3" key="1">
    <citation type="submission" date="2016-10" db="EMBL/GenBank/DDBJ databases">
        <authorList>
            <person name="Varghese N."/>
            <person name="Submissions S."/>
        </authorList>
    </citation>
    <scope>NUCLEOTIDE SEQUENCE [LARGE SCALE GENOMIC DNA]</scope>
    <source>
        <strain evidence="3">DSM 44718</strain>
    </source>
</reference>
<dbReference type="SUPFAM" id="SSF53597">
    <property type="entry name" value="Dihydrofolate reductase-like"/>
    <property type="match status" value="1"/>
</dbReference>
<dbReference type="EMBL" id="FNQB01000001">
    <property type="protein sequence ID" value="SDY89709.1"/>
    <property type="molecule type" value="Genomic_DNA"/>
</dbReference>
<dbReference type="PANTHER" id="PTHR38011">
    <property type="entry name" value="DIHYDROFOLATE REDUCTASE FAMILY PROTEIN (AFU_ORTHOLOGUE AFUA_8G06820)"/>
    <property type="match status" value="1"/>
</dbReference>